<dbReference type="VEuPathDB" id="TriTrypDB:TvY486_0700660"/>
<feature type="region of interest" description="Disordered" evidence="1">
    <location>
        <begin position="14"/>
        <end position="57"/>
    </location>
</feature>
<dbReference type="AlphaFoldDB" id="G0TXN2"/>
<protein>
    <submittedName>
        <fullName evidence="2">Uncharacterized protein</fullName>
    </submittedName>
</protein>
<accession>G0TXN2</accession>
<evidence type="ECO:0000313" key="2">
    <source>
        <dbReference type="EMBL" id="CCC48723.1"/>
    </source>
</evidence>
<feature type="compositionally biased region" description="Basic residues" evidence="1">
    <location>
        <begin position="14"/>
        <end position="23"/>
    </location>
</feature>
<reference evidence="2" key="1">
    <citation type="journal article" date="2012" name="Proc. Natl. Acad. Sci. U.S.A.">
        <title>Antigenic diversity is generated by distinct evolutionary mechanisms in African trypanosome species.</title>
        <authorList>
            <person name="Jackson A.P."/>
            <person name="Berry A."/>
            <person name="Aslett M."/>
            <person name="Allison H.C."/>
            <person name="Burton P."/>
            <person name="Vavrova-Anderson J."/>
            <person name="Brown R."/>
            <person name="Browne H."/>
            <person name="Corton N."/>
            <person name="Hauser H."/>
            <person name="Gamble J."/>
            <person name="Gilderthorp R."/>
            <person name="Marcello L."/>
            <person name="McQuillan J."/>
            <person name="Otto T.D."/>
            <person name="Quail M.A."/>
            <person name="Sanders M.J."/>
            <person name="van Tonder A."/>
            <person name="Ginger M.L."/>
            <person name="Field M.C."/>
            <person name="Barry J.D."/>
            <person name="Hertz-Fowler C."/>
            <person name="Berriman M."/>
        </authorList>
    </citation>
    <scope>NUCLEOTIDE SEQUENCE</scope>
    <source>
        <strain evidence="2">Y486</strain>
    </source>
</reference>
<gene>
    <name evidence="2" type="ORF">TVY486_0700660</name>
</gene>
<organism evidence="2">
    <name type="scientific">Trypanosoma vivax (strain Y486)</name>
    <dbReference type="NCBI Taxonomy" id="1055687"/>
    <lineage>
        <taxon>Eukaryota</taxon>
        <taxon>Discoba</taxon>
        <taxon>Euglenozoa</taxon>
        <taxon>Kinetoplastea</taxon>
        <taxon>Metakinetoplastina</taxon>
        <taxon>Trypanosomatida</taxon>
        <taxon>Trypanosomatidae</taxon>
        <taxon>Trypanosoma</taxon>
        <taxon>Duttonella</taxon>
    </lineage>
</organism>
<proteinExistence type="predicted"/>
<feature type="compositionally biased region" description="Polar residues" evidence="1">
    <location>
        <begin position="30"/>
        <end position="48"/>
    </location>
</feature>
<dbReference type="EMBL" id="HE573023">
    <property type="protein sequence ID" value="CCC48723.1"/>
    <property type="molecule type" value="Genomic_DNA"/>
</dbReference>
<evidence type="ECO:0000256" key="1">
    <source>
        <dbReference type="SAM" id="MobiDB-lite"/>
    </source>
</evidence>
<dbReference type="OMA" id="GWFHVRT"/>
<sequence length="378" mass="42335">MFFYGARRGVLRSSKRSNVKKSSTKGENDTLASSGAVPSQSVPRQQRITIGADGRSSDTGRLYVKRADVERLLAQRLSQRCLDSVLTSAPLYTGGLPGYGEGSEPDLFARGVSAQREDARYHRRLSHRFTSLCDQEKCSDPTEIPFDTVERDVRLRLRWSREAVSLLRKYLKNQQIVEVGSRPRVKSHTLPQRVVFLVLYSHSRHAAAVGRSMKRIRDVVKTMLSVRHEEVLGVVTVCVGVNWRDLSIGDGVCCEAEGDTTAKTHAAAEPQFEDDVLWYPKAGLYTFNALLQCLCRVDSKNDEGTAGRAYLSLHRRVLIISDGWFHVRTSTLLHHDISVSSGRHDTFSIEPMPFVLGPSHSEEEVNQFARYTACRALA</sequence>
<name>G0TXN2_TRYVY</name>